<dbReference type="Proteomes" id="UP000748756">
    <property type="component" value="Unassembled WGS sequence"/>
</dbReference>
<protein>
    <submittedName>
        <fullName evidence="2">Uncharacterized protein</fullName>
    </submittedName>
</protein>
<proteinExistence type="predicted"/>
<sequence>MILKKHKWNAKKARTQEYRLVADRLLQLVGGSTGAKRDKDNKVVIGVGLGKFSSKIRLSSLHESFQSYFTQKARALGYIVFQKYMHRDIMAGHNICNAIRGHLLDQQRPKVTDGNYPWMQRKCSFKPRPGGLVGREGSSERRRMRGWMEVNQKQQP</sequence>
<gene>
    <name evidence="2" type="ORF">BG015_002437</name>
</gene>
<feature type="region of interest" description="Disordered" evidence="1">
    <location>
        <begin position="129"/>
        <end position="156"/>
    </location>
</feature>
<organism evidence="2 3">
    <name type="scientific">Linnemannia schmuckeri</name>
    <dbReference type="NCBI Taxonomy" id="64567"/>
    <lineage>
        <taxon>Eukaryota</taxon>
        <taxon>Fungi</taxon>
        <taxon>Fungi incertae sedis</taxon>
        <taxon>Mucoromycota</taxon>
        <taxon>Mortierellomycotina</taxon>
        <taxon>Mortierellomycetes</taxon>
        <taxon>Mortierellales</taxon>
        <taxon>Mortierellaceae</taxon>
        <taxon>Linnemannia</taxon>
    </lineage>
</organism>
<evidence type="ECO:0000313" key="3">
    <source>
        <dbReference type="Proteomes" id="UP000748756"/>
    </source>
</evidence>
<evidence type="ECO:0000313" key="2">
    <source>
        <dbReference type="EMBL" id="KAF9138281.1"/>
    </source>
</evidence>
<reference evidence="2" key="1">
    <citation type="journal article" date="2020" name="Fungal Divers.">
        <title>Resolving the Mortierellaceae phylogeny through synthesis of multi-gene phylogenetics and phylogenomics.</title>
        <authorList>
            <person name="Vandepol N."/>
            <person name="Liber J."/>
            <person name="Desiro A."/>
            <person name="Na H."/>
            <person name="Kennedy M."/>
            <person name="Barry K."/>
            <person name="Grigoriev I.V."/>
            <person name="Miller A.N."/>
            <person name="O'Donnell K."/>
            <person name="Stajich J.E."/>
            <person name="Bonito G."/>
        </authorList>
    </citation>
    <scope>NUCLEOTIDE SEQUENCE</scope>
    <source>
        <strain evidence="2">NRRL 6426</strain>
    </source>
</reference>
<dbReference type="EMBL" id="JAAAUQ010001485">
    <property type="protein sequence ID" value="KAF9138281.1"/>
    <property type="molecule type" value="Genomic_DNA"/>
</dbReference>
<keyword evidence="3" id="KW-1185">Reference proteome</keyword>
<name>A0A9P5RNJ9_9FUNG</name>
<evidence type="ECO:0000256" key="1">
    <source>
        <dbReference type="SAM" id="MobiDB-lite"/>
    </source>
</evidence>
<comment type="caution">
    <text evidence="2">The sequence shown here is derived from an EMBL/GenBank/DDBJ whole genome shotgun (WGS) entry which is preliminary data.</text>
</comment>
<accession>A0A9P5RNJ9</accession>
<dbReference type="OrthoDB" id="2434038at2759"/>
<dbReference type="AlphaFoldDB" id="A0A9P5RNJ9"/>